<keyword evidence="3" id="KW-1185">Reference proteome</keyword>
<feature type="signal peptide" evidence="1">
    <location>
        <begin position="1"/>
        <end position="20"/>
    </location>
</feature>
<protein>
    <submittedName>
        <fullName evidence="2">Uncharacterized protein</fullName>
    </submittedName>
</protein>
<reference evidence="2 3" key="1">
    <citation type="submission" date="2019-01" db="EMBL/GenBank/DDBJ databases">
        <authorList>
            <person name="Chen W.-M."/>
        </authorList>
    </citation>
    <scope>NUCLEOTIDE SEQUENCE [LARGE SCALE GENOMIC DNA]</scope>
    <source>
        <strain evidence="2 3">TER-1</strain>
    </source>
</reference>
<name>A0A3S3UE29_9HYPH</name>
<evidence type="ECO:0000313" key="3">
    <source>
        <dbReference type="Proteomes" id="UP000286997"/>
    </source>
</evidence>
<dbReference type="RefSeq" id="WP_127727125.1">
    <property type="nucleotide sequence ID" value="NZ_SACP01000001.1"/>
</dbReference>
<feature type="chain" id="PRO_5018619797" evidence="1">
    <location>
        <begin position="21"/>
        <end position="82"/>
    </location>
</feature>
<proteinExistence type="predicted"/>
<keyword evidence="1" id="KW-0732">Signal</keyword>
<gene>
    <name evidence="2" type="ORF">EOE48_02220</name>
</gene>
<evidence type="ECO:0000313" key="2">
    <source>
        <dbReference type="EMBL" id="RVU21883.1"/>
    </source>
</evidence>
<organism evidence="2 3">
    <name type="scientific">Methylobacterium oryzihabitans</name>
    <dbReference type="NCBI Taxonomy" id="2499852"/>
    <lineage>
        <taxon>Bacteria</taxon>
        <taxon>Pseudomonadati</taxon>
        <taxon>Pseudomonadota</taxon>
        <taxon>Alphaproteobacteria</taxon>
        <taxon>Hyphomicrobiales</taxon>
        <taxon>Methylobacteriaceae</taxon>
        <taxon>Methylobacterium</taxon>
    </lineage>
</organism>
<sequence length="82" mass="8774">MHRLLAAATLTALLAAPALAGGQPLPPRAGHPPVVRSAAIPVPAPPRAFGYSEPDGVIVEAWLPRNERLPIYNIPPRVFPEW</sequence>
<evidence type="ECO:0000256" key="1">
    <source>
        <dbReference type="SAM" id="SignalP"/>
    </source>
</evidence>
<dbReference type="Proteomes" id="UP000286997">
    <property type="component" value="Unassembled WGS sequence"/>
</dbReference>
<dbReference type="EMBL" id="SACP01000001">
    <property type="protein sequence ID" value="RVU21883.1"/>
    <property type="molecule type" value="Genomic_DNA"/>
</dbReference>
<accession>A0A3S3UE29</accession>
<comment type="caution">
    <text evidence="2">The sequence shown here is derived from an EMBL/GenBank/DDBJ whole genome shotgun (WGS) entry which is preliminary data.</text>
</comment>
<dbReference type="AlphaFoldDB" id="A0A3S3UE29"/>
<dbReference type="OrthoDB" id="8006035at2"/>